<evidence type="ECO:0000313" key="1">
    <source>
        <dbReference type="EMBL" id="CAB4337286.1"/>
    </source>
</evidence>
<proteinExistence type="predicted"/>
<sequence>MVSNHRPLATIASNKTTVINADLMPPRINEIKVIIVTVKNHGELDNTLSSGLRTPTVTTLLRPAVKNSRFSVTQTINESAA</sequence>
<name>A0A6J5Z6X8_9ZZZZ</name>
<reference evidence="1" key="1">
    <citation type="submission" date="2020-05" db="EMBL/GenBank/DDBJ databases">
        <authorList>
            <person name="Chiriac C."/>
            <person name="Salcher M."/>
            <person name="Ghai R."/>
            <person name="Kavagutti S V."/>
        </authorList>
    </citation>
    <scope>NUCLEOTIDE SEQUENCE</scope>
</reference>
<gene>
    <name evidence="1" type="ORF">UFOPK3406_00689</name>
</gene>
<protein>
    <submittedName>
        <fullName evidence="1">Unannotated protein</fullName>
    </submittedName>
</protein>
<accession>A0A6J5Z6X8</accession>
<dbReference type="EMBL" id="CAESAI010000013">
    <property type="protein sequence ID" value="CAB4337286.1"/>
    <property type="molecule type" value="Genomic_DNA"/>
</dbReference>
<dbReference type="AlphaFoldDB" id="A0A6J5Z6X8"/>
<organism evidence="1">
    <name type="scientific">freshwater metagenome</name>
    <dbReference type="NCBI Taxonomy" id="449393"/>
    <lineage>
        <taxon>unclassified sequences</taxon>
        <taxon>metagenomes</taxon>
        <taxon>ecological metagenomes</taxon>
    </lineage>
</organism>